<organism evidence="1 2">
    <name type="scientific">Anaeroselena agilis</name>
    <dbReference type="NCBI Taxonomy" id="3063788"/>
    <lineage>
        <taxon>Bacteria</taxon>
        <taxon>Bacillati</taxon>
        <taxon>Bacillota</taxon>
        <taxon>Negativicutes</taxon>
        <taxon>Acetonemataceae</taxon>
        <taxon>Anaeroselena</taxon>
    </lineage>
</organism>
<reference evidence="1 2" key="1">
    <citation type="submission" date="2023-07" db="EMBL/GenBank/DDBJ databases">
        <title>The novel representative of Negativicutes class, Anaeroselena agilis gen. nov. sp. nov.</title>
        <authorList>
            <person name="Prokofeva M.I."/>
            <person name="Elcheninov A.G."/>
            <person name="Klyukina A."/>
            <person name="Kublanov I.V."/>
            <person name="Frolov E.N."/>
            <person name="Podosokorskaya O.A."/>
        </authorList>
    </citation>
    <scope>NUCLEOTIDE SEQUENCE [LARGE SCALE GENOMIC DNA]</scope>
    <source>
        <strain evidence="1 2">4137-cl</strain>
    </source>
</reference>
<dbReference type="EMBL" id="JAUOZS010000001">
    <property type="protein sequence ID" value="MDT8900547.1"/>
    <property type="molecule type" value="Genomic_DNA"/>
</dbReference>
<name>A0ABU3NUS4_9FIRM</name>
<sequence>MNVTFPHMGTLHIVLKAMLTTLGVRAVPPPPISKTTIEIGARFSPETACLPFKTTLGNFIQALEAGADTILTCGGAGPCRLGYYATVQRDILRDLGYKFAMIVIEPDLASVWQSIRRLAPGGIRPLWPAFRLAGAKLRALDAIERAACRARPRAAASGDVDAERLRALAAVDEAATPAAAAEAVASSLRRLEGLPAGSGPPPLKVGLVGEIYVMLESGVNGDLVRTLGRMGAEVHPTMLLGDYVDTHILRDKAALRRSEAVAAAAAPFIGHYVGGHGMKSVGHTAAMGRTGFDGIIHVFPFTCMPEVIAKNILPVVSVQEGIPVLSLAFDEQTGEAGTVTRLEAFVDLLRYRRKRQETAAAAQKQLN</sequence>
<dbReference type="PANTHER" id="PTHR32329:SF2">
    <property type="entry name" value="BIFUNCTIONAL PROTEIN [INCLUDES 2-HYDROXYACYL-COA DEHYDRATASE (N-TER) AND ITS ACTIVATOR DOMAIN (C_TERM)"/>
    <property type="match status" value="1"/>
</dbReference>
<evidence type="ECO:0000313" key="2">
    <source>
        <dbReference type="Proteomes" id="UP001254848"/>
    </source>
</evidence>
<evidence type="ECO:0000313" key="1">
    <source>
        <dbReference type="EMBL" id="MDT8900547.1"/>
    </source>
</evidence>
<dbReference type="Proteomes" id="UP001254848">
    <property type="component" value="Unassembled WGS sequence"/>
</dbReference>
<proteinExistence type="predicted"/>
<evidence type="ECO:0008006" key="3">
    <source>
        <dbReference type="Google" id="ProtNLM"/>
    </source>
</evidence>
<accession>A0ABU3NUS4</accession>
<gene>
    <name evidence="1" type="ORF">Q4T40_04750</name>
</gene>
<dbReference type="RefSeq" id="WP_413779085.1">
    <property type="nucleotide sequence ID" value="NZ_JAUOZS010000001.1"/>
</dbReference>
<protein>
    <recommendedName>
        <fullName evidence="3">DUF2229 domain-containing protein</fullName>
    </recommendedName>
</protein>
<dbReference type="PANTHER" id="PTHR32329">
    <property type="entry name" value="BIFUNCTIONAL PROTEIN [INCLUDES 2-HYDROXYACYL-COA DEHYDRATASE (N-TER) AND ITS ACTIVATOR DOMAIN (C_TERM)-RELATED"/>
    <property type="match status" value="1"/>
</dbReference>
<dbReference type="InterPro" id="IPR051805">
    <property type="entry name" value="Dehydratase_Activator_Redct"/>
</dbReference>
<comment type="caution">
    <text evidence="1">The sequence shown here is derived from an EMBL/GenBank/DDBJ whole genome shotgun (WGS) entry which is preliminary data.</text>
</comment>
<keyword evidence="2" id="KW-1185">Reference proteome</keyword>
<dbReference type="Gene3D" id="3.40.50.11900">
    <property type="match status" value="1"/>
</dbReference>